<gene>
    <name evidence="1" type="ORF">LCGC14_2498130</name>
</gene>
<dbReference type="EMBL" id="LAZR01039767">
    <property type="protein sequence ID" value="KKL16185.1"/>
    <property type="molecule type" value="Genomic_DNA"/>
</dbReference>
<reference evidence="1" key="1">
    <citation type="journal article" date="2015" name="Nature">
        <title>Complex archaea that bridge the gap between prokaryotes and eukaryotes.</title>
        <authorList>
            <person name="Spang A."/>
            <person name="Saw J.H."/>
            <person name="Jorgensen S.L."/>
            <person name="Zaremba-Niedzwiedzka K."/>
            <person name="Martijn J."/>
            <person name="Lind A.E."/>
            <person name="van Eijk R."/>
            <person name="Schleper C."/>
            <person name="Guy L."/>
            <person name="Ettema T.J."/>
        </authorList>
    </citation>
    <scope>NUCLEOTIDE SEQUENCE</scope>
</reference>
<sequence length="84" mass="10094">MRERRYAVRYIRRPRVQRAWGRKTKVHIFYLVFDTPEDARAVAIARRRGKYQLDSIFVKYTDEPASGVSVEEASKGLYRWNKEK</sequence>
<proteinExistence type="predicted"/>
<protein>
    <submittedName>
        <fullName evidence="1">Uncharacterized protein</fullName>
    </submittedName>
</protein>
<organism evidence="1">
    <name type="scientific">marine sediment metagenome</name>
    <dbReference type="NCBI Taxonomy" id="412755"/>
    <lineage>
        <taxon>unclassified sequences</taxon>
        <taxon>metagenomes</taxon>
        <taxon>ecological metagenomes</taxon>
    </lineage>
</organism>
<name>A0A0F9B3F0_9ZZZZ</name>
<comment type="caution">
    <text evidence="1">The sequence shown here is derived from an EMBL/GenBank/DDBJ whole genome shotgun (WGS) entry which is preliminary data.</text>
</comment>
<dbReference type="AlphaFoldDB" id="A0A0F9B3F0"/>
<accession>A0A0F9B3F0</accession>
<evidence type="ECO:0000313" key="1">
    <source>
        <dbReference type="EMBL" id="KKL16185.1"/>
    </source>
</evidence>